<dbReference type="SUPFAM" id="SSF49464">
    <property type="entry name" value="Carboxypeptidase regulatory domain-like"/>
    <property type="match status" value="1"/>
</dbReference>
<feature type="signal peptide" evidence="8">
    <location>
        <begin position="1"/>
        <end position="37"/>
    </location>
</feature>
<dbReference type="InterPro" id="IPR023996">
    <property type="entry name" value="TonB-dep_OMP_SusC/RagA"/>
</dbReference>
<feature type="chain" id="PRO_5021240143" evidence="8">
    <location>
        <begin position="38"/>
        <end position="1087"/>
    </location>
</feature>
<evidence type="ECO:0000313" key="11">
    <source>
        <dbReference type="Proteomes" id="UP000297635"/>
    </source>
</evidence>
<dbReference type="InterPro" id="IPR036942">
    <property type="entry name" value="Beta-barrel_TonB_sf"/>
</dbReference>
<comment type="caution">
    <text evidence="10">The sequence shown here is derived from an EMBL/GenBank/DDBJ whole genome shotgun (WGS) entry which is preliminary data.</text>
</comment>
<keyword evidence="11" id="KW-1185">Reference proteome</keyword>
<organism evidence="10 11">
    <name type="scientific">Duncaniella freteri</name>
    <dbReference type="NCBI Taxonomy" id="2530391"/>
    <lineage>
        <taxon>Bacteria</taxon>
        <taxon>Pseudomonadati</taxon>
        <taxon>Bacteroidota</taxon>
        <taxon>Bacteroidia</taxon>
        <taxon>Bacteroidales</taxon>
        <taxon>Muribaculaceae</taxon>
        <taxon>Duncaniella</taxon>
    </lineage>
</organism>
<keyword evidence="5 7" id="KW-0472">Membrane</keyword>
<name>A0A4Z0V9T7_9BACT</name>
<dbReference type="GO" id="GO:0009279">
    <property type="term" value="C:cell outer membrane"/>
    <property type="evidence" value="ECO:0007669"/>
    <property type="project" value="UniProtKB-SubCell"/>
</dbReference>
<proteinExistence type="inferred from homology"/>
<dbReference type="Proteomes" id="UP000297635">
    <property type="component" value="Unassembled WGS sequence"/>
</dbReference>
<dbReference type="Gene3D" id="2.170.130.10">
    <property type="entry name" value="TonB-dependent receptor, plug domain"/>
    <property type="match status" value="1"/>
</dbReference>
<keyword evidence="2 7" id="KW-0813">Transport</keyword>
<reference evidence="10 11" key="1">
    <citation type="submission" date="2019-02" db="EMBL/GenBank/DDBJ databases">
        <title>Isolation and identification of novel species under the genus Muribaculum.</title>
        <authorList>
            <person name="Miyake S."/>
            <person name="Ding Y."/>
            <person name="Low A."/>
            <person name="Soh M."/>
            <person name="Seedorf H."/>
        </authorList>
    </citation>
    <scope>NUCLEOTIDE SEQUENCE [LARGE SCALE GENOMIC DNA]</scope>
    <source>
        <strain evidence="10 11">TLL-A3</strain>
    </source>
</reference>
<comment type="similarity">
    <text evidence="7">Belongs to the TonB-dependent receptor family.</text>
</comment>
<dbReference type="Gene3D" id="2.60.40.1120">
    <property type="entry name" value="Carboxypeptidase-like, regulatory domain"/>
    <property type="match status" value="1"/>
</dbReference>
<evidence type="ECO:0000256" key="7">
    <source>
        <dbReference type="PROSITE-ProRule" id="PRU01360"/>
    </source>
</evidence>
<dbReference type="Gene3D" id="2.40.170.20">
    <property type="entry name" value="TonB-dependent receptor, beta-barrel domain"/>
    <property type="match status" value="1"/>
</dbReference>
<keyword evidence="4 7" id="KW-0812">Transmembrane</keyword>
<keyword evidence="8" id="KW-0732">Signal</keyword>
<evidence type="ECO:0000256" key="8">
    <source>
        <dbReference type="SAM" id="SignalP"/>
    </source>
</evidence>
<dbReference type="PROSITE" id="PS52016">
    <property type="entry name" value="TONB_DEPENDENT_REC_3"/>
    <property type="match status" value="1"/>
</dbReference>
<dbReference type="Pfam" id="PF13715">
    <property type="entry name" value="CarbopepD_reg_2"/>
    <property type="match status" value="1"/>
</dbReference>
<dbReference type="InterPro" id="IPR012910">
    <property type="entry name" value="Plug_dom"/>
</dbReference>
<feature type="domain" description="TonB-dependent receptor plug" evidence="9">
    <location>
        <begin position="134"/>
        <end position="239"/>
    </location>
</feature>
<gene>
    <name evidence="10" type="ORF">EZ315_05720</name>
</gene>
<keyword evidence="3 7" id="KW-1134">Transmembrane beta strand</keyword>
<evidence type="ECO:0000256" key="1">
    <source>
        <dbReference type="ARBA" id="ARBA00004571"/>
    </source>
</evidence>
<dbReference type="EMBL" id="SJSA01000001">
    <property type="protein sequence ID" value="TGG40218.1"/>
    <property type="molecule type" value="Genomic_DNA"/>
</dbReference>
<dbReference type="InterPro" id="IPR023997">
    <property type="entry name" value="TonB-dep_OMP_SusC/RagA_CS"/>
</dbReference>
<evidence type="ECO:0000259" key="9">
    <source>
        <dbReference type="Pfam" id="PF07715"/>
    </source>
</evidence>
<evidence type="ECO:0000313" key="10">
    <source>
        <dbReference type="EMBL" id="TGG40218.1"/>
    </source>
</evidence>
<dbReference type="NCBIfam" id="TIGR04056">
    <property type="entry name" value="OMP_RagA_SusC"/>
    <property type="match status" value="1"/>
</dbReference>
<comment type="subcellular location">
    <subcellularLocation>
        <location evidence="1 7">Cell outer membrane</location>
        <topology evidence="1 7">Multi-pass membrane protein</topology>
    </subcellularLocation>
</comment>
<accession>A0A4Z0V9T7</accession>
<sequence>MQNSRQFNGIQAHNVSRLLCLAFLLVSFAFMPQTALAVDGVTVHGIVTDADEEPLIGVSVLQEGTKNGVATNIDGEYSITVPVGSVLQFSYIGKKPHKVTVKDWGAAGYNVVLDNDNNMLDEVMVTGYATISKAQSTGAFQKISADALELRRMDNLESMLEGSIVGFVDGKIRGVTTMNAISNPLVVIDGFPVENTSIDRIGRTTEAMPDLNPEDIESVTVLKDAAAASIYGARAANGVIVITTKKAAEGKPEVSFSSTFTARKYSRYNDNLTNSADVIAIERAWAAQYPELLAGGESAAKVGDDLRLNSHPSLGVSTLIDMYSGAISMSEGNARLDALSALGYRYYDQAKEYGKRNPFHQQYNLRVAQSSERNSFSASATFWKHNNEDINDGDHSLGINITDQMKVTKWLTADVGAYINYGRQDFQNYDLFNPGYSFLPYDGLVAADGSYISAPLQKDQARREVIEQNGMVREDLVPMSELAYGRSKGKTLDTRAFAKLRIDFTSWLNYSVQFQYETSSNDTEYLQDRNSYNVVSLLNNFVTKDPYGNLKYNLPEGDIMYKTSMKKRGYNFRQQLNFNRRFADRHNLLVFVGQELRDSRITYSDNTYFGYDPELLSWQPYDQQTLGYYFSSLLGMQNFSLKNYESLREISNRFVSFYGNASYSLDDKYNVTGSLRWDRSNLWGTSSKFQNKPIWSVGASWNMNRENFLREVNWINNLQLRASYGIGGNIGRNTAPYMTAQYYPGNLGNTGAVLAPPNKDIRWEKTRTINVGVDFDLLRNRLWGSLEYYHKKSTDLLAIINGSPTQGFGYATLTTNNGAIDNSGLELNLSGQIIRKADLVWTSTLLYAYNRNRVKHISLEPSAYDSRLTLPLSYPTVGNPYNALYAYRYAGLSPEGEPQIYDADGNITTGQVQDADAIVYAGTTVPVHSGSFNNVVRWKDFEFSALITFDFGHKVRDNVTPAISMTSGRITSTHKDIMNAWKQPGDEAYTDVPRLLFSNDTGSYNTYRAFNYRNSDLFIYDASNIRIRNIGASYMLPSAICRKAQLKQVKFRFAVENLATIAMDSKAHYLLDGKQNPNFVWGLNLGF</sequence>
<dbReference type="AlphaFoldDB" id="A0A4Z0V9T7"/>
<dbReference type="NCBIfam" id="TIGR04057">
    <property type="entry name" value="SusC_RagA_signa"/>
    <property type="match status" value="1"/>
</dbReference>
<dbReference type="RefSeq" id="WP_135471231.1">
    <property type="nucleotide sequence ID" value="NZ_CASJDB010000014.1"/>
</dbReference>
<evidence type="ECO:0000256" key="2">
    <source>
        <dbReference type="ARBA" id="ARBA00022448"/>
    </source>
</evidence>
<evidence type="ECO:0000256" key="4">
    <source>
        <dbReference type="ARBA" id="ARBA00022692"/>
    </source>
</evidence>
<dbReference type="GeneID" id="82149286"/>
<evidence type="ECO:0000256" key="6">
    <source>
        <dbReference type="ARBA" id="ARBA00023237"/>
    </source>
</evidence>
<dbReference type="Pfam" id="PF07715">
    <property type="entry name" value="Plug"/>
    <property type="match status" value="1"/>
</dbReference>
<evidence type="ECO:0000256" key="5">
    <source>
        <dbReference type="ARBA" id="ARBA00023136"/>
    </source>
</evidence>
<protein>
    <submittedName>
        <fullName evidence="10">SusC/RagA family TonB-linked outer membrane protein</fullName>
    </submittedName>
</protein>
<dbReference type="InterPro" id="IPR008969">
    <property type="entry name" value="CarboxyPept-like_regulatory"/>
</dbReference>
<dbReference type="InterPro" id="IPR037066">
    <property type="entry name" value="Plug_dom_sf"/>
</dbReference>
<dbReference type="SUPFAM" id="SSF56935">
    <property type="entry name" value="Porins"/>
    <property type="match status" value="1"/>
</dbReference>
<evidence type="ECO:0000256" key="3">
    <source>
        <dbReference type="ARBA" id="ARBA00022452"/>
    </source>
</evidence>
<keyword evidence="6 7" id="KW-0998">Cell outer membrane</keyword>
<dbReference type="InterPro" id="IPR039426">
    <property type="entry name" value="TonB-dep_rcpt-like"/>
</dbReference>